<dbReference type="InterPro" id="IPR044925">
    <property type="entry name" value="His-Me_finger_sf"/>
</dbReference>
<proteinExistence type="predicted"/>
<dbReference type="Proteomes" id="UP001470230">
    <property type="component" value="Unassembled WGS sequence"/>
</dbReference>
<comment type="caution">
    <text evidence="2">The sequence shown here is derived from an EMBL/GenBank/DDBJ whole genome shotgun (WGS) entry which is preliminary data.</text>
</comment>
<name>A0ABR2H4Q1_9EUKA</name>
<gene>
    <name evidence="2" type="ORF">M9Y10_030524</name>
</gene>
<accession>A0ABR2H4Q1</accession>
<dbReference type="SUPFAM" id="SSF54060">
    <property type="entry name" value="His-Me finger endonucleases"/>
    <property type="match status" value="1"/>
</dbReference>
<dbReference type="InterPro" id="IPR003615">
    <property type="entry name" value="HNH_nuc"/>
</dbReference>
<keyword evidence="3" id="KW-1185">Reference proteome</keyword>
<dbReference type="SMART" id="SM00507">
    <property type="entry name" value="HNHc"/>
    <property type="match status" value="1"/>
</dbReference>
<protein>
    <recommendedName>
        <fullName evidence="1">HNH nuclease domain-containing protein</fullName>
    </recommendedName>
</protein>
<sequence>MLGQPINEESNEVIEFVPLLNHDNYEILNQYPFTIRKRDTHKVINDNTSNFGYIVCFIDNRNLFKHRLIALQFIPNPDNLPQVDHINHDRSDYHLSNLRWVSGSTNQKNKSSNKGVQFEYIDSLPTDAFEIEFYDTKFGRREIKDFYYSAIEDRFYYDNEANYRVLIPHRNPHGCLIVCVRDVDNKPVALVIHRFKEQQGII</sequence>
<dbReference type="EMBL" id="JAPFFF010000044">
    <property type="protein sequence ID" value="KAK8840747.1"/>
    <property type="molecule type" value="Genomic_DNA"/>
</dbReference>
<reference evidence="2 3" key="1">
    <citation type="submission" date="2024-04" db="EMBL/GenBank/DDBJ databases">
        <title>Tritrichomonas musculus Genome.</title>
        <authorList>
            <person name="Alves-Ferreira E."/>
            <person name="Grigg M."/>
            <person name="Lorenzi H."/>
            <person name="Galac M."/>
        </authorList>
    </citation>
    <scope>NUCLEOTIDE SEQUENCE [LARGE SCALE GENOMIC DNA]</scope>
    <source>
        <strain evidence="2 3">EAF2021</strain>
    </source>
</reference>
<dbReference type="Pfam" id="PF13392">
    <property type="entry name" value="HNH_3"/>
    <property type="match status" value="1"/>
</dbReference>
<evidence type="ECO:0000259" key="1">
    <source>
        <dbReference type="SMART" id="SM00507"/>
    </source>
</evidence>
<evidence type="ECO:0000313" key="3">
    <source>
        <dbReference type="Proteomes" id="UP001470230"/>
    </source>
</evidence>
<evidence type="ECO:0000313" key="2">
    <source>
        <dbReference type="EMBL" id="KAK8840747.1"/>
    </source>
</evidence>
<dbReference type="Gene3D" id="3.90.75.20">
    <property type="match status" value="1"/>
</dbReference>
<feature type="domain" description="HNH nuclease" evidence="1">
    <location>
        <begin position="59"/>
        <end position="107"/>
    </location>
</feature>
<organism evidence="2 3">
    <name type="scientific">Tritrichomonas musculus</name>
    <dbReference type="NCBI Taxonomy" id="1915356"/>
    <lineage>
        <taxon>Eukaryota</taxon>
        <taxon>Metamonada</taxon>
        <taxon>Parabasalia</taxon>
        <taxon>Tritrichomonadida</taxon>
        <taxon>Tritrichomonadidae</taxon>
        <taxon>Tritrichomonas</taxon>
    </lineage>
</organism>